<evidence type="ECO:0000256" key="2">
    <source>
        <dbReference type="ARBA" id="ARBA00009477"/>
    </source>
</evidence>
<dbReference type="EMBL" id="LT906446">
    <property type="protein sequence ID" value="SNU93651.1"/>
    <property type="molecule type" value="Genomic_DNA"/>
</dbReference>
<dbReference type="SUPFAM" id="SSF111369">
    <property type="entry name" value="HlyD-like secretion proteins"/>
    <property type="match status" value="1"/>
</dbReference>
<evidence type="ECO:0000256" key="4">
    <source>
        <dbReference type="SAM" id="Phobius"/>
    </source>
</evidence>
<feature type="transmembrane region" description="Helical" evidence="4">
    <location>
        <begin position="9"/>
        <end position="28"/>
    </location>
</feature>
<keyword evidence="4" id="KW-0812">Transmembrane</keyword>
<dbReference type="FunFam" id="2.40.420.20:FF:000001">
    <property type="entry name" value="Efflux RND transporter periplasmic adaptor subunit"/>
    <property type="match status" value="1"/>
</dbReference>
<feature type="domain" description="Multidrug resistance protein MdtA-like barrel-sandwich hybrid" evidence="6">
    <location>
        <begin position="70"/>
        <end position="220"/>
    </location>
</feature>
<feature type="coiled-coil region" evidence="3">
    <location>
        <begin position="104"/>
        <end position="138"/>
    </location>
</feature>
<comment type="similarity">
    <text evidence="2">Belongs to the membrane fusion protein (MFP) (TC 8.A.1) family.</text>
</comment>
<dbReference type="Pfam" id="PF25967">
    <property type="entry name" value="RND-MFP_C"/>
    <property type="match status" value="1"/>
</dbReference>
<dbReference type="Pfam" id="PF25876">
    <property type="entry name" value="HH_MFP_RND"/>
    <property type="match status" value="1"/>
</dbReference>
<dbReference type="Gene3D" id="2.40.50.100">
    <property type="match status" value="1"/>
</dbReference>
<feature type="domain" description="Multidrug resistance protein MdtA-like C-terminal permuted SH3" evidence="8">
    <location>
        <begin position="316"/>
        <end position="376"/>
    </location>
</feature>
<dbReference type="GO" id="GO:0046677">
    <property type="term" value="P:response to antibiotic"/>
    <property type="evidence" value="ECO:0007669"/>
    <property type="project" value="TreeGrafter"/>
</dbReference>
<evidence type="ECO:0000313" key="9">
    <source>
        <dbReference type="EMBL" id="SNU93651.1"/>
    </source>
</evidence>
<name>A0A239T7E3_9FIRM</name>
<gene>
    <name evidence="9" type="primary">acrA</name>
    <name evidence="9" type="ORF">SAMEA4364220_00048</name>
</gene>
<dbReference type="eggNOG" id="COG0845">
    <property type="taxonomic scope" value="Bacteria"/>
</dbReference>
<dbReference type="GO" id="GO:0005886">
    <property type="term" value="C:plasma membrane"/>
    <property type="evidence" value="ECO:0007669"/>
    <property type="project" value="UniProtKB-SubCell"/>
</dbReference>
<keyword evidence="10" id="KW-1185">Reference proteome</keyword>
<evidence type="ECO:0000256" key="3">
    <source>
        <dbReference type="SAM" id="Coils"/>
    </source>
</evidence>
<evidence type="ECO:0000256" key="1">
    <source>
        <dbReference type="ARBA" id="ARBA00004196"/>
    </source>
</evidence>
<evidence type="ECO:0000259" key="7">
    <source>
        <dbReference type="Pfam" id="PF25944"/>
    </source>
</evidence>
<dbReference type="Gene3D" id="2.40.30.170">
    <property type="match status" value="1"/>
</dbReference>
<dbReference type="AlphaFoldDB" id="A0A239T7E3"/>
<dbReference type="Proteomes" id="UP000215383">
    <property type="component" value="Chromosome 1"/>
</dbReference>
<evidence type="ECO:0000259" key="8">
    <source>
        <dbReference type="Pfam" id="PF25967"/>
    </source>
</evidence>
<accession>A0A239T7E3</accession>
<evidence type="ECO:0000259" key="6">
    <source>
        <dbReference type="Pfam" id="PF25917"/>
    </source>
</evidence>
<keyword evidence="3" id="KW-0175">Coiled coil</keyword>
<keyword evidence="4" id="KW-0472">Membrane</keyword>
<dbReference type="Gene3D" id="2.40.420.20">
    <property type="match status" value="1"/>
</dbReference>
<dbReference type="Gene3D" id="1.10.287.470">
    <property type="entry name" value="Helix hairpin bin"/>
    <property type="match status" value="1"/>
</dbReference>
<dbReference type="PANTHER" id="PTHR30158">
    <property type="entry name" value="ACRA/E-RELATED COMPONENT OF DRUG EFFLUX TRANSPORTER"/>
    <property type="match status" value="1"/>
</dbReference>
<dbReference type="InterPro" id="IPR058625">
    <property type="entry name" value="MdtA-like_BSH"/>
</dbReference>
<dbReference type="InterPro" id="IPR006143">
    <property type="entry name" value="RND_pump_MFP"/>
</dbReference>
<dbReference type="RefSeq" id="WP_027889547.1">
    <property type="nucleotide sequence ID" value="NZ_LT906446.1"/>
</dbReference>
<protein>
    <submittedName>
        <fullName evidence="9">Acriflavine resistance protein A</fullName>
    </submittedName>
</protein>
<evidence type="ECO:0000313" key="10">
    <source>
        <dbReference type="Proteomes" id="UP000215383"/>
    </source>
</evidence>
<organism evidence="9 10">
    <name type="scientific">Megamonas hypermegale</name>
    <dbReference type="NCBI Taxonomy" id="158847"/>
    <lineage>
        <taxon>Bacteria</taxon>
        <taxon>Bacillati</taxon>
        <taxon>Bacillota</taxon>
        <taxon>Negativicutes</taxon>
        <taxon>Selenomonadales</taxon>
        <taxon>Selenomonadaceae</taxon>
        <taxon>Megamonas</taxon>
    </lineage>
</organism>
<dbReference type="Pfam" id="PF25917">
    <property type="entry name" value="BSH_RND"/>
    <property type="match status" value="1"/>
</dbReference>
<sequence>MATLKNKKNVVLAVVAIVVIAIIGYVVYSKMMANTGGQRPGGATAVKAMQVIQKDTPINYEYAGDIKSTNEVKITSRVSGTIVEKYITGGQFVQAGQPLYKVDSKQYESALLSAQANLAQAQASYQNALATLQNAQTDNSRYQTLLAQNAISEQQATTQQSQVEALTASLNAQQAIIDSNAALVKKAQEDLDDTVVYAPTSGKLDINDVDVGTYATAGSTVLVTMGSVDQVYAQFNVSEDEYLKLSSFFNSDVGNVTITLSDGTEYPITGKLVQIDRSLATNTGTLAINALFDNPDGILLPGMFARVKVEGEVVPNAILIPQRAVQQILEKTFVMVVGEDGKSVTKPITVGDKVGSFWIVTDGLSANDTVIVEGLTKLQEGVPLDVTMVTPEDLGLTF</sequence>
<reference evidence="9 10" key="1">
    <citation type="submission" date="2017-06" db="EMBL/GenBank/DDBJ databases">
        <authorList>
            <consortium name="Pathogen Informatics"/>
        </authorList>
    </citation>
    <scope>NUCLEOTIDE SEQUENCE [LARGE SCALE GENOMIC DNA]</scope>
    <source>
        <strain evidence="9 10">NCTC10570</strain>
    </source>
</reference>
<dbReference type="GeneID" id="78506095"/>
<proteinExistence type="inferred from homology"/>
<evidence type="ECO:0000259" key="5">
    <source>
        <dbReference type="Pfam" id="PF25876"/>
    </source>
</evidence>
<dbReference type="InterPro" id="IPR058624">
    <property type="entry name" value="MdtA-like_HH"/>
</dbReference>
<keyword evidence="4" id="KW-1133">Transmembrane helix</keyword>
<comment type="subcellular location">
    <subcellularLocation>
        <location evidence="1">Cell envelope</location>
    </subcellularLocation>
</comment>
<dbReference type="Pfam" id="PF25944">
    <property type="entry name" value="Beta-barrel_RND"/>
    <property type="match status" value="1"/>
</dbReference>
<dbReference type="InterPro" id="IPR058626">
    <property type="entry name" value="MdtA-like_b-barrel"/>
</dbReference>
<dbReference type="InterPro" id="IPR058627">
    <property type="entry name" value="MdtA-like_C"/>
</dbReference>
<feature type="domain" description="Multidrug resistance protein MdtA-like alpha-helical hairpin" evidence="5">
    <location>
        <begin position="117"/>
        <end position="179"/>
    </location>
</feature>
<feature type="domain" description="Multidrug resistance protein MdtA-like beta-barrel" evidence="7">
    <location>
        <begin position="231"/>
        <end position="310"/>
    </location>
</feature>
<dbReference type="NCBIfam" id="TIGR01730">
    <property type="entry name" value="RND_mfp"/>
    <property type="match status" value="1"/>
</dbReference>
<dbReference type="GO" id="GO:0022857">
    <property type="term" value="F:transmembrane transporter activity"/>
    <property type="evidence" value="ECO:0007669"/>
    <property type="project" value="InterPro"/>
</dbReference>